<organism evidence="2 3">
    <name type="scientific">Chitinophaga caeni</name>
    <dbReference type="NCBI Taxonomy" id="2029983"/>
    <lineage>
        <taxon>Bacteria</taxon>
        <taxon>Pseudomonadati</taxon>
        <taxon>Bacteroidota</taxon>
        <taxon>Chitinophagia</taxon>
        <taxon>Chitinophagales</taxon>
        <taxon>Chitinophagaceae</taxon>
        <taxon>Chitinophaga</taxon>
    </lineage>
</organism>
<keyword evidence="1" id="KW-0472">Membrane</keyword>
<name>A0A291QPU5_9BACT</name>
<keyword evidence="1" id="KW-1133">Transmembrane helix</keyword>
<dbReference type="PANTHER" id="PTHR28026:SF9">
    <property type="entry name" value="2-HYDROXY-PALMITIC ACID DIOXYGENASE MPO1"/>
    <property type="match status" value="1"/>
</dbReference>
<dbReference type="GO" id="GO:0016020">
    <property type="term" value="C:membrane"/>
    <property type="evidence" value="ECO:0007669"/>
    <property type="project" value="GOC"/>
</dbReference>
<feature type="transmembrane region" description="Helical" evidence="1">
    <location>
        <begin position="132"/>
        <end position="150"/>
    </location>
</feature>
<feature type="transmembrane region" description="Helical" evidence="1">
    <location>
        <begin position="52"/>
        <end position="69"/>
    </location>
</feature>
<evidence type="ECO:0000313" key="2">
    <source>
        <dbReference type="EMBL" id="ATL45970.1"/>
    </source>
</evidence>
<evidence type="ECO:0008006" key="4">
    <source>
        <dbReference type="Google" id="ProtNLM"/>
    </source>
</evidence>
<gene>
    <name evidence="2" type="ORF">COR50_01655</name>
</gene>
<dbReference type="InterPro" id="IPR009305">
    <property type="entry name" value="Mpo1-like"/>
</dbReference>
<dbReference type="AlphaFoldDB" id="A0A291QPU5"/>
<keyword evidence="1" id="KW-0812">Transmembrane</keyword>
<proteinExistence type="predicted"/>
<sequence>MKSIQQWLSEYGESHQNVTNKTIHWICVPAIFFSIVGLLFSIKLGVMLTPAFELNVAIIVLLLVVLYYVRLSPSLAVGMLLFSLACLAIAQQIESSGAKLWLVCTIVFVLAWIGQFFGHKVEGKKPSFLKDIQFLMIGPAWLMSFIYKKLGIGY</sequence>
<dbReference type="OrthoDB" id="5515308at2"/>
<dbReference type="KEGG" id="cbae:COR50_01655"/>
<dbReference type="GO" id="GO:0046521">
    <property type="term" value="P:sphingoid catabolic process"/>
    <property type="evidence" value="ECO:0007669"/>
    <property type="project" value="TreeGrafter"/>
</dbReference>
<protein>
    <recommendedName>
        <fullName evidence="4">DUF962 domain-containing protein</fullName>
    </recommendedName>
</protein>
<accession>A0A291QPU5</accession>
<feature type="transmembrane region" description="Helical" evidence="1">
    <location>
        <begin position="75"/>
        <end position="93"/>
    </location>
</feature>
<keyword evidence="3" id="KW-1185">Reference proteome</keyword>
<dbReference type="PANTHER" id="PTHR28026">
    <property type="entry name" value="DUF962 DOMAIN PROTEIN (AFU_ORTHOLOGUE AFUA_8G05310)"/>
    <property type="match status" value="1"/>
</dbReference>
<dbReference type="EMBL" id="CP023777">
    <property type="protein sequence ID" value="ATL45970.1"/>
    <property type="molecule type" value="Genomic_DNA"/>
</dbReference>
<reference evidence="2 3" key="1">
    <citation type="submission" date="2017-10" db="EMBL/GenBank/DDBJ databases">
        <title>Paenichitinophaga pekingensis gen. nov., sp. nov., isolated from activated sludge.</title>
        <authorList>
            <person name="Jin D."/>
            <person name="Kong X."/>
            <person name="Deng Y."/>
            <person name="Bai Z."/>
        </authorList>
    </citation>
    <scope>NUCLEOTIDE SEQUENCE [LARGE SCALE GENOMIC DNA]</scope>
    <source>
        <strain evidence="2 3">13</strain>
    </source>
</reference>
<feature type="transmembrane region" description="Helical" evidence="1">
    <location>
        <begin position="22"/>
        <end position="40"/>
    </location>
</feature>
<dbReference type="Proteomes" id="UP000220133">
    <property type="component" value="Chromosome"/>
</dbReference>
<feature type="transmembrane region" description="Helical" evidence="1">
    <location>
        <begin position="100"/>
        <end position="117"/>
    </location>
</feature>
<evidence type="ECO:0000313" key="3">
    <source>
        <dbReference type="Proteomes" id="UP000220133"/>
    </source>
</evidence>
<dbReference type="Pfam" id="PF06127">
    <property type="entry name" value="Mpo1-like"/>
    <property type="match status" value="1"/>
</dbReference>
<dbReference type="RefSeq" id="WP_098192360.1">
    <property type="nucleotide sequence ID" value="NZ_CP023777.1"/>
</dbReference>
<evidence type="ECO:0000256" key="1">
    <source>
        <dbReference type="SAM" id="Phobius"/>
    </source>
</evidence>